<name>A0A318YLQ3_ASPNB</name>
<dbReference type="Proteomes" id="UP000247647">
    <property type="component" value="Unassembled WGS sequence"/>
</dbReference>
<evidence type="ECO:0000313" key="2">
    <source>
        <dbReference type="EMBL" id="PYH35299.1"/>
    </source>
</evidence>
<protein>
    <submittedName>
        <fullName evidence="2">Uncharacterized protein</fullName>
    </submittedName>
</protein>
<dbReference type="AlphaFoldDB" id="A0A318YLQ3"/>
<proteinExistence type="predicted"/>
<feature type="region of interest" description="Disordered" evidence="1">
    <location>
        <begin position="83"/>
        <end position="111"/>
    </location>
</feature>
<accession>A0A318YLQ3</accession>
<reference evidence="2" key="1">
    <citation type="submission" date="2016-12" db="EMBL/GenBank/DDBJ databases">
        <title>The genomes of Aspergillus section Nigri reveals drivers in fungal speciation.</title>
        <authorList>
            <consortium name="DOE Joint Genome Institute"/>
            <person name="Vesth T.C."/>
            <person name="Nybo J."/>
            <person name="Theobald S."/>
            <person name="Brandl J."/>
            <person name="Frisvad J.C."/>
            <person name="Nielsen K.F."/>
            <person name="Lyhne E.K."/>
            <person name="Kogle M.E."/>
            <person name="Kuo A."/>
            <person name="Riley R."/>
            <person name="Clum A."/>
            <person name="Nolan M."/>
            <person name="Lipzen A."/>
            <person name="Salamov A."/>
            <person name="Henrissat B."/>
            <person name="Wiebenga A."/>
            <person name="De Vries R.P."/>
            <person name="Grigoriev I.V."/>
            <person name="Mortensen U.H."/>
            <person name="Andersen M.R."/>
            <person name="Baker S.E."/>
        </authorList>
    </citation>
    <scope>NUCLEOTIDE SEQUENCE [LARGE SCALE GENOMIC DNA]</scope>
    <source>
        <strain evidence="2">CBS 115656</strain>
    </source>
</reference>
<keyword evidence="3" id="KW-1185">Reference proteome</keyword>
<evidence type="ECO:0000313" key="3">
    <source>
        <dbReference type="Proteomes" id="UP000247647"/>
    </source>
</evidence>
<feature type="region of interest" description="Disordered" evidence="1">
    <location>
        <begin position="1"/>
        <end position="21"/>
    </location>
</feature>
<sequence>MRSLPDRSVDRDRSDSCMPARRTHPGFLELIHPMGPCLLLPHNLLTATQLLELSAETGPRWSDQARFSPACYDLLVPRTLATGLASPTATPPRSHGHSEENSYLVPGFDWN</sequence>
<dbReference type="EMBL" id="KZ821456">
    <property type="protein sequence ID" value="PYH35299.1"/>
    <property type="molecule type" value="Genomic_DNA"/>
</dbReference>
<dbReference type="RefSeq" id="XP_025480777.1">
    <property type="nucleotide sequence ID" value="XM_025618891.1"/>
</dbReference>
<gene>
    <name evidence="2" type="ORF">BO87DRAFT_26730</name>
</gene>
<feature type="compositionally biased region" description="Basic and acidic residues" evidence="1">
    <location>
        <begin position="1"/>
        <end position="15"/>
    </location>
</feature>
<dbReference type="GeneID" id="37121347"/>
<evidence type="ECO:0000256" key="1">
    <source>
        <dbReference type="SAM" id="MobiDB-lite"/>
    </source>
</evidence>
<organism evidence="2 3">
    <name type="scientific">Aspergillus neoniger (strain CBS 115656)</name>
    <dbReference type="NCBI Taxonomy" id="1448310"/>
    <lineage>
        <taxon>Eukaryota</taxon>
        <taxon>Fungi</taxon>
        <taxon>Dikarya</taxon>
        <taxon>Ascomycota</taxon>
        <taxon>Pezizomycotina</taxon>
        <taxon>Eurotiomycetes</taxon>
        <taxon>Eurotiomycetidae</taxon>
        <taxon>Eurotiales</taxon>
        <taxon>Aspergillaceae</taxon>
        <taxon>Aspergillus</taxon>
        <taxon>Aspergillus subgen. Circumdati</taxon>
    </lineage>
</organism>